<keyword evidence="2" id="KW-1185">Reference proteome</keyword>
<gene>
    <name evidence="1" type="ORF">RWD45_07020</name>
</gene>
<dbReference type="Proteomes" id="UP001275315">
    <property type="component" value="Unassembled WGS sequence"/>
</dbReference>
<organism evidence="1 2">
    <name type="scientific">Paracerasibacillus soli</name>
    <dbReference type="NCBI Taxonomy" id="480284"/>
    <lineage>
        <taxon>Bacteria</taxon>
        <taxon>Bacillati</taxon>
        <taxon>Bacillota</taxon>
        <taxon>Bacilli</taxon>
        <taxon>Bacillales</taxon>
        <taxon>Bacillaceae</taxon>
        <taxon>Paracerasibacillus</taxon>
    </lineage>
</organism>
<dbReference type="RefSeq" id="WP_320379098.1">
    <property type="nucleotide sequence ID" value="NZ_JAWDIQ010000001.1"/>
</dbReference>
<sequence length="62" mass="6852">MAKILAIVTTAHQGINNGGVPTFNVNNKEEFEEISLKLEKILNATAHLLDGETMIIVEHHNE</sequence>
<dbReference type="InterPro" id="IPR054055">
    <property type="entry name" value="YpzH"/>
</dbReference>
<dbReference type="Pfam" id="PF21835">
    <property type="entry name" value="YIEGIA_cap"/>
    <property type="match status" value="1"/>
</dbReference>
<accession>A0ABU5CR63</accession>
<dbReference type="EMBL" id="JAWDIQ010000001">
    <property type="protein sequence ID" value="MDY0408356.1"/>
    <property type="molecule type" value="Genomic_DNA"/>
</dbReference>
<evidence type="ECO:0000313" key="2">
    <source>
        <dbReference type="Proteomes" id="UP001275315"/>
    </source>
</evidence>
<protein>
    <submittedName>
        <fullName evidence="1">Uncharacterized protein</fullName>
    </submittedName>
</protein>
<name>A0ABU5CR63_9BACI</name>
<comment type="caution">
    <text evidence="1">The sequence shown here is derived from an EMBL/GenBank/DDBJ whole genome shotgun (WGS) entry which is preliminary data.</text>
</comment>
<reference evidence="1 2" key="1">
    <citation type="submission" date="2023-10" db="EMBL/GenBank/DDBJ databases">
        <title>Virgibacillus soli CC-YMP-6 genome.</title>
        <authorList>
            <person name="Miliotis G."/>
            <person name="Sengupta P."/>
            <person name="Hameed A."/>
            <person name="Chuvochina M."/>
            <person name="Mcdonagh F."/>
            <person name="Simpson A.C."/>
            <person name="Singh N.K."/>
            <person name="Rekha P.D."/>
            <person name="Raman K."/>
            <person name="Hugenholtz P."/>
            <person name="Venkateswaran K."/>
        </authorList>
    </citation>
    <scope>NUCLEOTIDE SEQUENCE [LARGE SCALE GENOMIC DNA]</scope>
    <source>
        <strain evidence="1 2">CC-YMP-6</strain>
    </source>
</reference>
<evidence type="ECO:0000313" key="1">
    <source>
        <dbReference type="EMBL" id="MDY0408356.1"/>
    </source>
</evidence>
<proteinExistence type="predicted"/>